<evidence type="ECO:0000313" key="4">
    <source>
        <dbReference type="Proteomes" id="UP000504618"/>
    </source>
</evidence>
<dbReference type="Proteomes" id="UP000504618">
    <property type="component" value="Unplaced"/>
</dbReference>
<sequence>MFTYVKFEDGIKAIVDTKDIVDFNIKDIQYDKKYQVKWDDGHFYYGIIGRMQQKAILEETKEAVDVKIKCKRVEFSPLNLCISATEVESESDVDGKNSLKGDDIKNRIAAKIKKLDTALIQKNNSKKLSSNTNNGSHVNKTAKVKDHFLSKNVKKKGMLSKEDGKNEKQNQIKKSSVSVKDSSNNTLKQSISQIDKNKSDKQHELIKGMTDNHEQGEKRNDKVVLSNTEKVHDSKEKEMVSPAVITKSNLELGSTQCSQNSLIINDNFDTLHSCTNNEKSVCNDNNSKTIHKTQLENNFTELKKGSKDKLLKKCTDGTINRSQFDFGYKSKKGGISANKTGLDNTSNIINNLYSSSKVGKRGDKEVNRIENNEISDHTALEYKSNKNREFDKKIEKLQRMNEDLQRQNLKLKNGIKNKEQVINDLMNLNMQLQKKVISEYPKVHEKNEEIQIKVLSNFDELMRMVSEYFKRNPMTQQNQVGQLPVGYRNIERNEVYLGYGVYICARQYDTVCVISKSLPQFVKNLAIAVFGIKTLQESSVTGITSNRNKNKVQTAPRPALDSTKLQAIRAAVKYYAMSEKGHDEVTADFQAQQVGTHIAHKIYELNNLPTRKKKKEEINPAELCDDPINVENTEPDDRNDRNTPENNNSSESSSHLETQADNNTSEEKSVYDESLDYNNKENEESSKFSEQEDERKESMQSSTYDTTDSSQDSADDIE</sequence>
<feature type="compositionally biased region" description="Low complexity" evidence="2">
    <location>
        <begin position="173"/>
        <end position="183"/>
    </location>
</feature>
<feature type="compositionally biased region" description="Basic and acidic residues" evidence="2">
    <location>
        <begin position="678"/>
        <end position="698"/>
    </location>
</feature>
<proteinExistence type="predicted"/>
<reference evidence="5" key="1">
    <citation type="submission" date="2025-08" db="UniProtKB">
        <authorList>
            <consortium name="RefSeq"/>
        </authorList>
    </citation>
    <scope>IDENTIFICATION</scope>
    <source>
        <tissue evidence="5">Whole body</tissue>
    </source>
</reference>
<evidence type="ECO:0000256" key="2">
    <source>
        <dbReference type="SAM" id="MobiDB-lite"/>
    </source>
</evidence>
<gene>
    <name evidence="5" type="primary">LOC112460408</name>
</gene>
<feature type="coiled-coil region" evidence="1">
    <location>
        <begin position="383"/>
        <end position="435"/>
    </location>
</feature>
<keyword evidence="1" id="KW-0175">Coiled coil</keyword>
<organism evidence="4 5">
    <name type="scientific">Temnothorax curvispinosus</name>
    <dbReference type="NCBI Taxonomy" id="300111"/>
    <lineage>
        <taxon>Eukaryota</taxon>
        <taxon>Metazoa</taxon>
        <taxon>Ecdysozoa</taxon>
        <taxon>Arthropoda</taxon>
        <taxon>Hexapoda</taxon>
        <taxon>Insecta</taxon>
        <taxon>Pterygota</taxon>
        <taxon>Neoptera</taxon>
        <taxon>Endopterygota</taxon>
        <taxon>Hymenoptera</taxon>
        <taxon>Apocrita</taxon>
        <taxon>Aculeata</taxon>
        <taxon>Formicoidea</taxon>
        <taxon>Formicidae</taxon>
        <taxon>Myrmicinae</taxon>
        <taxon>Temnothorax</taxon>
    </lineage>
</organism>
<feature type="compositionally biased region" description="Basic and acidic residues" evidence="2">
    <location>
        <begin position="159"/>
        <end position="170"/>
    </location>
</feature>
<dbReference type="GO" id="GO:0045892">
    <property type="term" value="P:negative regulation of DNA-templated transcription"/>
    <property type="evidence" value="ECO:0007669"/>
    <property type="project" value="InterPro"/>
</dbReference>
<dbReference type="GeneID" id="112460408"/>
<feature type="compositionally biased region" description="Low complexity" evidence="2">
    <location>
        <begin position="701"/>
        <end position="712"/>
    </location>
</feature>
<dbReference type="InterPro" id="IPR018379">
    <property type="entry name" value="BEN_domain"/>
</dbReference>
<evidence type="ECO:0000259" key="3">
    <source>
        <dbReference type="PROSITE" id="PS51457"/>
    </source>
</evidence>
<name>A0A6J1QG91_9HYME</name>
<dbReference type="PANTHER" id="PTHR14628">
    <property type="entry name" value="BEN DOMAIN-CONTAINING PROTEIN 5"/>
    <property type="match status" value="1"/>
</dbReference>
<dbReference type="Pfam" id="PF10523">
    <property type="entry name" value="BEN"/>
    <property type="match status" value="1"/>
</dbReference>
<evidence type="ECO:0000256" key="1">
    <source>
        <dbReference type="SAM" id="Coils"/>
    </source>
</evidence>
<dbReference type="GO" id="GO:0003677">
    <property type="term" value="F:DNA binding"/>
    <property type="evidence" value="ECO:0007669"/>
    <property type="project" value="InterPro"/>
</dbReference>
<dbReference type="InterPro" id="IPR040391">
    <property type="entry name" value="BEND5"/>
</dbReference>
<feature type="domain" description="BEN" evidence="3">
    <location>
        <begin position="498"/>
        <end position="609"/>
    </location>
</feature>
<feature type="region of interest" description="Disordered" evidence="2">
    <location>
        <begin position="126"/>
        <end position="203"/>
    </location>
</feature>
<accession>A0A6J1QG91</accession>
<dbReference type="AlphaFoldDB" id="A0A6J1QG91"/>
<evidence type="ECO:0000313" key="5">
    <source>
        <dbReference type="RefSeq" id="XP_024880833.1"/>
    </source>
</evidence>
<dbReference type="SMART" id="SM01025">
    <property type="entry name" value="BEN"/>
    <property type="match status" value="1"/>
</dbReference>
<feature type="compositionally biased region" description="Polar residues" evidence="2">
    <location>
        <begin position="184"/>
        <end position="194"/>
    </location>
</feature>
<dbReference type="PANTHER" id="PTHR14628:SF1">
    <property type="entry name" value="BEN DOMAIN-CONTAINING PROTEIN 5"/>
    <property type="match status" value="1"/>
</dbReference>
<feature type="region of interest" description="Disordered" evidence="2">
    <location>
        <begin position="613"/>
        <end position="718"/>
    </location>
</feature>
<protein>
    <submittedName>
        <fullName evidence="5">Uncharacterized protein LOC112460408 isoform X1</fullName>
    </submittedName>
</protein>
<dbReference type="OrthoDB" id="7555052at2759"/>
<keyword evidence="4" id="KW-1185">Reference proteome</keyword>
<dbReference type="PROSITE" id="PS51457">
    <property type="entry name" value="BEN"/>
    <property type="match status" value="1"/>
</dbReference>
<dbReference type="Gene3D" id="1.10.10.2590">
    <property type="entry name" value="BEN domain"/>
    <property type="match status" value="1"/>
</dbReference>
<dbReference type="RefSeq" id="XP_024880833.1">
    <property type="nucleotide sequence ID" value="XM_025025065.1"/>
</dbReference>